<protein>
    <submittedName>
        <fullName evidence="1">Uncharacterized protein</fullName>
    </submittedName>
</protein>
<sequence>MMFAFESPGRPVIWRRRLAQVRRRIRDRHDPLGRKVVDRTGVATRELLAGALPASRRVGRGRRCARSASEVVYVSVETRRRGVNCPRSSFEVELRGANGRGARGRGGFIKLAAQTQSCHGGRCKEAMLFVMACNCLAGSGLARAPSAMCVDKALRARLEVMAAAGGGRDASVCLRRSPLRTVSWAPATPLLCLTAAGQHAEAIHRPRWRPMDFGVSS</sequence>
<dbReference type="AlphaFoldDB" id="A0A371CV70"/>
<keyword evidence="2" id="KW-1185">Reference proteome</keyword>
<name>A0A371CV70_9APHY</name>
<reference evidence="1 2" key="1">
    <citation type="journal article" date="2018" name="Biotechnol. Biofuels">
        <title>Integrative visual omics of the white-rot fungus Polyporus brumalis exposes the biotechnological potential of its oxidative enzymes for delignifying raw plant biomass.</title>
        <authorList>
            <person name="Miyauchi S."/>
            <person name="Rancon A."/>
            <person name="Drula E."/>
            <person name="Hage H."/>
            <person name="Chaduli D."/>
            <person name="Favel A."/>
            <person name="Grisel S."/>
            <person name="Henrissat B."/>
            <person name="Herpoel-Gimbert I."/>
            <person name="Ruiz-Duenas F.J."/>
            <person name="Chevret D."/>
            <person name="Hainaut M."/>
            <person name="Lin J."/>
            <person name="Wang M."/>
            <person name="Pangilinan J."/>
            <person name="Lipzen A."/>
            <person name="Lesage-Meessen L."/>
            <person name="Navarro D."/>
            <person name="Riley R."/>
            <person name="Grigoriev I.V."/>
            <person name="Zhou S."/>
            <person name="Raouche S."/>
            <person name="Rosso M.N."/>
        </authorList>
    </citation>
    <scope>NUCLEOTIDE SEQUENCE [LARGE SCALE GENOMIC DNA]</scope>
    <source>
        <strain evidence="1 2">BRFM 1820</strain>
    </source>
</reference>
<proteinExistence type="predicted"/>
<evidence type="ECO:0000313" key="1">
    <source>
        <dbReference type="EMBL" id="RDX44179.1"/>
    </source>
</evidence>
<evidence type="ECO:0000313" key="2">
    <source>
        <dbReference type="Proteomes" id="UP000256964"/>
    </source>
</evidence>
<dbReference type="Proteomes" id="UP000256964">
    <property type="component" value="Unassembled WGS sequence"/>
</dbReference>
<dbReference type="EMBL" id="KZ857453">
    <property type="protein sequence ID" value="RDX44179.1"/>
    <property type="molecule type" value="Genomic_DNA"/>
</dbReference>
<organism evidence="1 2">
    <name type="scientific">Lentinus brumalis</name>
    <dbReference type="NCBI Taxonomy" id="2498619"/>
    <lineage>
        <taxon>Eukaryota</taxon>
        <taxon>Fungi</taxon>
        <taxon>Dikarya</taxon>
        <taxon>Basidiomycota</taxon>
        <taxon>Agaricomycotina</taxon>
        <taxon>Agaricomycetes</taxon>
        <taxon>Polyporales</taxon>
        <taxon>Polyporaceae</taxon>
        <taxon>Lentinus</taxon>
    </lineage>
</organism>
<gene>
    <name evidence="1" type="ORF">OH76DRAFT_1109819</name>
</gene>
<accession>A0A371CV70</accession>